<feature type="compositionally biased region" description="Polar residues" evidence="1">
    <location>
        <begin position="306"/>
        <end position="317"/>
    </location>
</feature>
<gene>
    <name evidence="2" type="ORF">B0A52_00279</name>
</gene>
<feature type="region of interest" description="Disordered" evidence="1">
    <location>
        <begin position="173"/>
        <end position="335"/>
    </location>
</feature>
<feature type="compositionally biased region" description="Polar residues" evidence="1">
    <location>
        <begin position="173"/>
        <end position="205"/>
    </location>
</feature>
<evidence type="ECO:0000256" key="1">
    <source>
        <dbReference type="SAM" id="MobiDB-lite"/>
    </source>
</evidence>
<organism evidence="2 3">
    <name type="scientific">Exophiala mesophila</name>
    <name type="common">Black yeast-like fungus</name>
    <dbReference type="NCBI Taxonomy" id="212818"/>
    <lineage>
        <taxon>Eukaryota</taxon>
        <taxon>Fungi</taxon>
        <taxon>Dikarya</taxon>
        <taxon>Ascomycota</taxon>
        <taxon>Pezizomycotina</taxon>
        <taxon>Eurotiomycetes</taxon>
        <taxon>Chaetothyriomycetidae</taxon>
        <taxon>Chaetothyriales</taxon>
        <taxon>Herpotrichiellaceae</taxon>
        <taxon>Exophiala</taxon>
    </lineage>
</organism>
<feature type="compositionally biased region" description="Polar residues" evidence="1">
    <location>
        <begin position="275"/>
        <end position="291"/>
    </location>
</feature>
<evidence type="ECO:0000313" key="3">
    <source>
        <dbReference type="Proteomes" id="UP000288859"/>
    </source>
</evidence>
<feature type="compositionally biased region" description="Low complexity" evidence="1">
    <location>
        <begin position="206"/>
        <end position="219"/>
    </location>
</feature>
<name>A0A438NJN9_EXOME</name>
<proteinExistence type="predicted"/>
<dbReference type="EMBL" id="NAJM01000001">
    <property type="protein sequence ID" value="RVX75922.1"/>
    <property type="molecule type" value="Genomic_DNA"/>
</dbReference>
<dbReference type="AlphaFoldDB" id="A0A438NJN9"/>
<feature type="region of interest" description="Disordered" evidence="1">
    <location>
        <begin position="12"/>
        <end position="113"/>
    </location>
</feature>
<comment type="caution">
    <text evidence="2">The sequence shown here is derived from an EMBL/GenBank/DDBJ whole genome shotgun (WGS) entry which is preliminary data.</text>
</comment>
<feature type="compositionally biased region" description="Polar residues" evidence="1">
    <location>
        <begin position="75"/>
        <end position="93"/>
    </location>
</feature>
<reference evidence="2 3" key="1">
    <citation type="submission" date="2017-03" db="EMBL/GenBank/DDBJ databases">
        <title>Genomes of endolithic fungi from Antarctica.</title>
        <authorList>
            <person name="Coleine C."/>
            <person name="Masonjones S."/>
            <person name="Stajich J.E."/>
        </authorList>
    </citation>
    <scope>NUCLEOTIDE SEQUENCE [LARGE SCALE GENOMIC DNA]</scope>
    <source>
        <strain evidence="2 3">CCFEE 6314</strain>
    </source>
</reference>
<protein>
    <submittedName>
        <fullName evidence="2">Uncharacterized protein</fullName>
    </submittedName>
</protein>
<evidence type="ECO:0000313" key="2">
    <source>
        <dbReference type="EMBL" id="RVX75922.1"/>
    </source>
</evidence>
<dbReference type="Proteomes" id="UP000288859">
    <property type="component" value="Unassembled WGS sequence"/>
</dbReference>
<accession>A0A438NJN9</accession>
<sequence>MPNVSFDVFFDKDFINITATRGTTAPKAKPEWKVRTAPKLPPKEKPQEANTTPRPPPRQKLTSTRQSLAPKRQASAPQQGSPDTSDAASQTGEQPRRKPPKLGPRKSISDALAPTVSSGVATAGSYTGGAISAVGNSINGIGEGINRSIKRYGDGVLDYGNGVMDWTSATGSRAQTASNPLGLSSGTAQGKRTVTSPQVYRSQPSSNTSKTMMTTNKTTANPQKKIEGGQTKKALPGAGANSAVKKQAATGNRGAPATVKKTESKAPVKKPAVGTKSNTPNPGAMRQSNTKPGAGTTRKAAPVKASTASVPKTSTAKPQGKINHTAAANPLGLSY</sequence>
<dbReference type="VEuPathDB" id="FungiDB:PV10_01706"/>
<dbReference type="OrthoDB" id="3791134at2759"/>